<evidence type="ECO:0000313" key="3">
    <source>
        <dbReference type="EMBL" id="TCK71066.1"/>
    </source>
</evidence>
<keyword evidence="4" id="KW-1185">Reference proteome</keyword>
<evidence type="ECO:0000256" key="2">
    <source>
        <dbReference type="SAM" id="SignalP"/>
    </source>
</evidence>
<gene>
    <name evidence="3" type="ORF">EV692_0119</name>
</gene>
<organism evidence="3 4">
    <name type="scientific">Lonepinella koalarum</name>
    <dbReference type="NCBI Taxonomy" id="53417"/>
    <lineage>
        <taxon>Bacteria</taxon>
        <taxon>Pseudomonadati</taxon>
        <taxon>Pseudomonadota</taxon>
        <taxon>Gammaproteobacteria</taxon>
        <taxon>Pasteurellales</taxon>
        <taxon>Pasteurellaceae</taxon>
        <taxon>Lonepinella</taxon>
    </lineage>
</organism>
<dbReference type="OrthoDB" id="6646492at2"/>
<dbReference type="RefSeq" id="WP_132299517.1">
    <property type="nucleotide sequence ID" value="NZ_CP170642.1"/>
</dbReference>
<reference evidence="3 4" key="1">
    <citation type="submission" date="2019-03" db="EMBL/GenBank/DDBJ databases">
        <title>Genomic Encyclopedia of Type Strains, Phase IV (KMG-IV): sequencing the most valuable type-strain genomes for metagenomic binning, comparative biology and taxonomic classification.</title>
        <authorList>
            <person name="Goeker M."/>
        </authorList>
    </citation>
    <scope>NUCLEOTIDE SEQUENCE [LARGE SCALE GENOMIC DNA]</scope>
    <source>
        <strain evidence="3 4">DSM 10053</strain>
    </source>
</reference>
<dbReference type="AlphaFoldDB" id="A0A4R1KZQ9"/>
<comment type="caution">
    <text evidence="3">The sequence shown here is derived from an EMBL/GenBank/DDBJ whole genome shotgun (WGS) entry which is preliminary data.</text>
</comment>
<feature type="region of interest" description="Disordered" evidence="1">
    <location>
        <begin position="111"/>
        <end position="134"/>
    </location>
</feature>
<feature type="chain" id="PRO_5030099143" description="Outer membrane protein" evidence="2">
    <location>
        <begin position="23"/>
        <end position="316"/>
    </location>
</feature>
<accession>A0A4R1KZQ9</accession>
<evidence type="ECO:0000256" key="1">
    <source>
        <dbReference type="SAM" id="MobiDB-lite"/>
    </source>
</evidence>
<name>A0A4R1KZQ9_9PAST</name>
<proteinExistence type="predicted"/>
<feature type="compositionally biased region" description="Basic and acidic residues" evidence="1">
    <location>
        <begin position="118"/>
        <end position="134"/>
    </location>
</feature>
<protein>
    <recommendedName>
        <fullName evidence="5">Outer membrane protein</fullName>
    </recommendedName>
</protein>
<sequence>MAKKVYYFTPLVLLGLTSHAWAETSDENWVDSSHKSIRQTLKEWSNDIDGWFGETDPNDPSSATLRIMLDNRWNHYDHYTIKPRIRGKIKLPTLKRRWSLVFGDESIDNIMDDPVNPSRKDPLQTKKLDRKSSRNDNASVALRWSNDLKRWGIDTDLDLGIRHGADIFVRAKAGKNWQWTENVGSRVEQIYRYGANSKHFLRTNFDVKHYESNQVSNISSLYLEYTHDNDEETNWGNSIYRQHRFSGNRELNYGIFTGGPIEHKKADLTVYGPFISWRQPIFRKWIFIKPEVQYYNDRKEDRTHFINLFLRVEAVF</sequence>
<evidence type="ECO:0008006" key="5">
    <source>
        <dbReference type="Google" id="ProtNLM"/>
    </source>
</evidence>
<evidence type="ECO:0000313" key="4">
    <source>
        <dbReference type="Proteomes" id="UP000295496"/>
    </source>
</evidence>
<feature type="signal peptide" evidence="2">
    <location>
        <begin position="1"/>
        <end position="22"/>
    </location>
</feature>
<keyword evidence="2" id="KW-0732">Signal</keyword>
<dbReference type="EMBL" id="SMGJ01000001">
    <property type="protein sequence ID" value="TCK71066.1"/>
    <property type="molecule type" value="Genomic_DNA"/>
</dbReference>
<dbReference type="Proteomes" id="UP000295496">
    <property type="component" value="Unassembled WGS sequence"/>
</dbReference>